<comment type="caution">
    <text evidence="2">The sequence shown here is derived from an EMBL/GenBank/DDBJ whole genome shotgun (WGS) entry which is preliminary data.</text>
</comment>
<feature type="transmembrane region" description="Helical" evidence="1">
    <location>
        <begin position="355"/>
        <end position="373"/>
    </location>
</feature>
<organism evidence="2 3">
    <name type="scientific">Limnovirga soli</name>
    <dbReference type="NCBI Taxonomy" id="2656915"/>
    <lineage>
        <taxon>Bacteria</taxon>
        <taxon>Pseudomonadati</taxon>
        <taxon>Bacteroidota</taxon>
        <taxon>Chitinophagia</taxon>
        <taxon>Chitinophagales</taxon>
        <taxon>Chitinophagaceae</taxon>
        <taxon>Limnovirga</taxon>
    </lineage>
</organism>
<dbReference type="SUPFAM" id="SSF82693">
    <property type="entry name" value="Multidrug efflux transporter AcrB pore domain, PN1, PN2, PC1 and PC2 subdomains"/>
    <property type="match status" value="3"/>
</dbReference>
<name>A0A8J8FFM1_9BACT</name>
<dbReference type="AlphaFoldDB" id="A0A8J8FFM1"/>
<evidence type="ECO:0000313" key="2">
    <source>
        <dbReference type="EMBL" id="NNV56033.1"/>
    </source>
</evidence>
<keyword evidence="1" id="KW-0812">Transmembrane</keyword>
<dbReference type="Proteomes" id="UP000598971">
    <property type="component" value="Unassembled WGS sequence"/>
</dbReference>
<feature type="transmembrane region" description="Helical" evidence="1">
    <location>
        <begin position="879"/>
        <end position="899"/>
    </location>
</feature>
<proteinExistence type="predicted"/>
<evidence type="ECO:0000313" key="3">
    <source>
        <dbReference type="Proteomes" id="UP000598971"/>
    </source>
</evidence>
<dbReference type="SUPFAM" id="SSF82866">
    <property type="entry name" value="Multidrug efflux transporter AcrB transmembrane domain"/>
    <property type="match status" value="2"/>
</dbReference>
<keyword evidence="3" id="KW-1185">Reference proteome</keyword>
<feature type="transmembrane region" description="Helical" evidence="1">
    <location>
        <begin position="12"/>
        <end position="30"/>
    </location>
</feature>
<feature type="transmembrane region" description="Helical" evidence="1">
    <location>
        <begin position="385"/>
        <end position="406"/>
    </location>
</feature>
<dbReference type="GO" id="GO:0005886">
    <property type="term" value="C:plasma membrane"/>
    <property type="evidence" value="ECO:0007669"/>
    <property type="project" value="TreeGrafter"/>
</dbReference>
<keyword evidence="1" id="KW-0472">Membrane</keyword>
<feature type="transmembrane region" description="Helical" evidence="1">
    <location>
        <begin position="524"/>
        <end position="546"/>
    </location>
</feature>
<dbReference type="PRINTS" id="PR00702">
    <property type="entry name" value="ACRIFLAVINRP"/>
</dbReference>
<dbReference type="GO" id="GO:0042910">
    <property type="term" value="F:xenobiotic transmembrane transporter activity"/>
    <property type="evidence" value="ECO:0007669"/>
    <property type="project" value="TreeGrafter"/>
</dbReference>
<gene>
    <name evidence="2" type="ORF">GD597_11230</name>
</gene>
<feature type="transmembrane region" description="Helical" evidence="1">
    <location>
        <begin position="427"/>
        <end position="447"/>
    </location>
</feature>
<feature type="transmembrane region" description="Helical" evidence="1">
    <location>
        <begin position="459"/>
        <end position="481"/>
    </location>
</feature>
<feature type="transmembrane region" description="Helical" evidence="1">
    <location>
        <begin position="852"/>
        <end position="872"/>
    </location>
</feature>
<dbReference type="InterPro" id="IPR027463">
    <property type="entry name" value="AcrB_DN_DC_subdom"/>
</dbReference>
<dbReference type="Gene3D" id="3.30.70.1320">
    <property type="entry name" value="Multidrug efflux transporter AcrB pore domain like"/>
    <property type="match status" value="1"/>
</dbReference>
<dbReference type="PANTHER" id="PTHR32063">
    <property type="match status" value="1"/>
</dbReference>
<dbReference type="RefSeq" id="WP_171607973.1">
    <property type="nucleotide sequence ID" value="NZ_WHPF01000007.1"/>
</dbReference>
<dbReference type="Gene3D" id="3.30.70.1430">
    <property type="entry name" value="Multidrug efflux transporter AcrB pore domain"/>
    <property type="match status" value="2"/>
</dbReference>
<evidence type="ECO:0000256" key="1">
    <source>
        <dbReference type="SAM" id="Phobius"/>
    </source>
</evidence>
<feature type="transmembrane region" description="Helical" evidence="1">
    <location>
        <begin position="329"/>
        <end position="348"/>
    </location>
</feature>
<dbReference type="Gene3D" id="3.30.70.1440">
    <property type="entry name" value="Multidrug efflux transporter AcrB pore domain"/>
    <property type="match status" value="1"/>
</dbReference>
<dbReference type="InterPro" id="IPR001036">
    <property type="entry name" value="Acrflvin-R"/>
</dbReference>
<feature type="transmembrane region" description="Helical" evidence="1">
    <location>
        <begin position="951"/>
        <end position="972"/>
    </location>
</feature>
<accession>A0A8J8FFM1</accession>
<feature type="transmembrane region" description="Helical" evidence="1">
    <location>
        <begin position="905"/>
        <end position="930"/>
    </location>
</feature>
<dbReference type="SUPFAM" id="SSF82714">
    <property type="entry name" value="Multidrug efflux transporter AcrB TolC docking domain, DN and DC subdomains"/>
    <property type="match status" value="2"/>
</dbReference>
<protein>
    <submittedName>
        <fullName evidence="2">AcrB/AcrD/AcrF family protein</fullName>
    </submittedName>
</protein>
<dbReference type="EMBL" id="WHPF01000007">
    <property type="protein sequence ID" value="NNV56033.1"/>
    <property type="molecule type" value="Genomic_DNA"/>
</dbReference>
<dbReference type="Gene3D" id="3.30.2090.10">
    <property type="entry name" value="Multidrug efflux transporter AcrB TolC docking domain, DN and DC subdomains"/>
    <property type="match status" value="2"/>
</dbReference>
<dbReference type="Gene3D" id="1.20.1640.10">
    <property type="entry name" value="Multidrug efflux transporter AcrB transmembrane domain"/>
    <property type="match status" value="2"/>
</dbReference>
<dbReference type="Pfam" id="PF00873">
    <property type="entry name" value="ACR_tran"/>
    <property type="match status" value="1"/>
</dbReference>
<dbReference type="PANTHER" id="PTHR32063:SF24">
    <property type="entry name" value="CATION EFFLUX SYSTEM (ACRB_ACRD_ACRF FAMILY)"/>
    <property type="match status" value="1"/>
</dbReference>
<keyword evidence="1" id="KW-1133">Transmembrane helix</keyword>
<sequence>MKITDFSVKNYQFTLIVFVMLIAIGVNSLLNMPRGEDPDFSAPEYNVVVIYPGTSPQDMEQLVVDKLEKKINELDDIKKVSSNMDDGLAIMDVQFKYESDPDKKYQDLVREIDAIRADLPADIMDIDILKFSPSDVNISQIALTSETAPYKDLEAWSKKLKERLEKIKSLKNVDNWAFPQQQVRVSLNLEKMAEHKLPLNRVIGAIQSENVNIPGGSIDMGTKKYNIKTSGDYKTIDEIKNTVVASINGKTLYLKDIADVDFNYEEQNYIARLNGERGVFVTASRKMGTNIFDVEKEMQPVLDQFKKDLPKNITYTQSFDNAASVHKRLSGFSVDFAIAIFLVLLTLLPLGFRASLVVMISIPLSLAIGLFLLDLFGFTINQLSIVGLVVALGLLVDDSIVVVENIERYMRNGYSKREAAMAATKQIGLAVLGCTATLIFAFLPLLFLPEGAGDFIRSLPAAVVTTVIASLFVSLTIIPFLSSRILTNHSNAEGNMFMRGLKRLISGSYRKLLHVALANPYKTLLVALVIFAGSIALVPVVGFSVFPASEKPMFMINIETPLGTSLSTTDSVAKYVETNINSLPDLKNYATNVGHGNPRIYYNVISVGNADNKAQIFVQLNNTAPEEKRALIDSLRLKFKNYPNAKIEVKDFEQGPPVEAPIAIRLFSENLDTLRALSFKVQALLQKTEGTMYVNNDLTTLKTDIKIKVNKEKAGMLGVPVSEIDKTIRMAVTGLNIGTFRKDDEDEEFKINITLPRNEKQTMDVFKQVYIASYSGTLIPLNQLADVQFQSSPTTIRHYDKDRYTTVTAFVQNGYNTAKVTDGFLKELDKMPFPKGASYVAAGDIEASQQSFGGLGTIVLITIFGLLGILILEFKTFKGTLIVLSVIPLGIIGAVMALLLSGNTFSFVAVIGLIALIGIEVKNSILLVDYTDQLRRDGKSITDAIEEAGETRFIPIILTTLTAIGGLLPLVLESNPLYSPLALVIIGGLISSTLLTRVVTPVLYKLLAPKVLHDSDVSK</sequence>
<feature type="transmembrane region" description="Helical" evidence="1">
    <location>
        <begin position="978"/>
        <end position="1000"/>
    </location>
</feature>
<reference evidence="2" key="1">
    <citation type="submission" date="2019-10" db="EMBL/GenBank/DDBJ databases">
        <title>Draft genome sequence of Panacibacter sp. KCS-6.</title>
        <authorList>
            <person name="Yim K.J."/>
        </authorList>
    </citation>
    <scope>NUCLEOTIDE SEQUENCE</scope>
    <source>
        <strain evidence="2">KCS-6</strain>
    </source>
</reference>